<comment type="pathway">
    <text evidence="3 11">Pyrimidine metabolism; UMP biosynthesis via de novo pathway.</text>
</comment>
<dbReference type="InterPro" id="IPR050074">
    <property type="entry name" value="DHO_dehydrogenase"/>
</dbReference>
<keyword evidence="9 11" id="KW-0665">Pyrimidine biosynthesis</keyword>
<dbReference type="AlphaFoldDB" id="M7T6V5"/>
<dbReference type="GO" id="GO:0006207">
    <property type="term" value="P:'de novo' pyrimidine nucleobase biosynthetic process"/>
    <property type="evidence" value="ECO:0007669"/>
    <property type="project" value="TreeGrafter"/>
</dbReference>
<evidence type="ECO:0000256" key="4">
    <source>
        <dbReference type="ARBA" id="ARBA00008008"/>
    </source>
</evidence>
<gene>
    <name evidence="14" type="ORF">UCREL1_10685</name>
</gene>
<evidence type="ECO:0000256" key="12">
    <source>
        <dbReference type="SAM" id="MobiDB-lite"/>
    </source>
</evidence>
<protein>
    <recommendedName>
        <fullName evidence="5 11">Dihydroorotate dehydrogenase (fumarate)</fullName>
        <ecNumber evidence="11">1.3.98.1</ecNumber>
    </recommendedName>
    <alternativeName>
        <fullName evidence="11">Dihydroorotate oxidase</fullName>
    </alternativeName>
</protein>
<dbReference type="Gene3D" id="2.30.26.10">
    <property type="entry name" value="Dihydroorotate Dehydrogenase A, chain A, domain 2"/>
    <property type="match status" value="1"/>
</dbReference>
<comment type="function">
    <text evidence="11">Catalyzes the conversion of dihydroorotate to orotate with fumarate as the electron acceptor.</text>
</comment>
<keyword evidence="15" id="KW-1185">Reference proteome</keyword>
<evidence type="ECO:0000256" key="8">
    <source>
        <dbReference type="ARBA" id="ARBA00022643"/>
    </source>
</evidence>
<evidence type="ECO:0000256" key="3">
    <source>
        <dbReference type="ARBA" id="ARBA00004725"/>
    </source>
</evidence>
<comment type="subunit">
    <text evidence="11">Homodimer.</text>
</comment>
<dbReference type="EC" id="1.3.98.1" evidence="11"/>
<keyword evidence="7 11" id="KW-0285">Flavoprotein</keyword>
<dbReference type="Pfam" id="PF01180">
    <property type="entry name" value="DHO_dh"/>
    <property type="match status" value="1"/>
</dbReference>
<dbReference type="KEGG" id="ela:UCREL1_10685"/>
<dbReference type="GO" id="GO:1990663">
    <property type="term" value="F:dihydroorotate dehydrogenase (fumarate) activity"/>
    <property type="evidence" value="ECO:0007669"/>
    <property type="project" value="UniProtKB-EC"/>
</dbReference>
<dbReference type="UniPathway" id="UPA00070"/>
<evidence type="ECO:0000256" key="11">
    <source>
        <dbReference type="RuleBase" id="RU364042"/>
    </source>
</evidence>
<evidence type="ECO:0000256" key="6">
    <source>
        <dbReference type="ARBA" id="ARBA00022490"/>
    </source>
</evidence>
<evidence type="ECO:0000256" key="5">
    <source>
        <dbReference type="ARBA" id="ARBA00021374"/>
    </source>
</evidence>
<dbReference type="GO" id="GO:0044205">
    <property type="term" value="P:'de novo' UMP biosynthetic process"/>
    <property type="evidence" value="ECO:0007669"/>
    <property type="project" value="UniProtKB-UniPathway"/>
</dbReference>
<reference evidence="15" key="1">
    <citation type="journal article" date="2013" name="Genome Announc.">
        <title>Draft genome sequence of the grapevine dieback fungus Eutypa lata UCR-EL1.</title>
        <authorList>
            <person name="Blanco-Ulate B."/>
            <person name="Rolshausen P.E."/>
            <person name="Cantu D."/>
        </authorList>
    </citation>
    <scope>NUCLEOTIDE SEQUENCE [LARGE SCALE GENOMIC DNA]</scope>
    <source>
        <strain evidence="15">UCR-EL1</strain>
    </source>
</reference>
<evidence type="ECO:0000259" key="13">
    <source>
        <dbReference type="Pfam" id="PF01180"/>
    </source>
</evidence>
<keyword evidence="8 11" id="KW-0288">FMN</keyword>
<dbReference type="InterPro" id="IPR023359">
    <property type="entry name" value="Dihydro_DH_chainA_dom2"/>
</dbReference>
<dbReference type="CDD" id="cd04741">
    <property type="entry name" value="DHOD_1A_like"/>
    <property type="match status" value="1"/>
</dbReference>
<dbReference type="STRING" id="1287681.M7T6V5"/>
<dbReference type="InterPro" id="IPR033886">
    <property type="entry name" value="DHOD_1A"/>
</dbReference>
<comment type="similarity">
    <text evidence="4 11">Belongs to the dihydroorotate dehydrogenase family. Type 1 subfamily.</text>
</comment>
<dbReference type="OMA" id="GDGYRRM"/>
<evidence type="ECO:0000313" key="14">
    <source>
        <dbReference type="EMBL" id="EMR62395.1"/>
    </source>
</evidence>
<dbReference type="EMBL" id="KB707434">
    <property type="protein sequence ID" value="EMR62395.1"/>
    <property type="molecule type" value="Genomic_DNA"/>
</dbReference>
<comment type="catalytic activity">
    <reaction evidence="11">
        <text>(S)-dihydroorotate + fumarate = orotate + succinate</text>
        <dbReference type="Rhea" id="RHEA:30059"/>
        <dbReference type="ChEBI" id="CHEBI:29806"/>
        <dbReference type="ChEBI" id="CHEBI:30031"/>
        <dbReference type="ChEBI" id="CHEBI:30839"/>
        <dbReference type="ChEBI" id="CHEBI:30864"/>
        <dbReference type="EC" id="1.3.98.1"/>
    </reaction>
</comment>
<evidence type="ECO:0000313" key="15">
    <source>
        <dbReference type="Proteomes" id="UP000012174"/>
    </source>
</evidence>
<evidence type="ECO:0000256" key="1">
    <source>
        <dbReference type="ARBA" id="ARBA00001917"/>
    </source>
</evidence>
<dbReference type="HOGENOM" id="CLU_036010_0_0_1"/>
<evidence type="ECO:0000256" key="2">
    <source>
        <dbReference type="ARBA" id="ARBA00004496"/>
    </source>
</evidence>
<comment type="subcellular location">
    <subcellularLocation>
        <location evidence="2 11">Cytoplasm</location>
    </subcellularLocation>
</comment>
<dbReference type="eggNOG" id="KOG1436">
    <property type="taxonomic scope" value="Eukaryota"/>
</dbReference>
<feature type="region of interest" description="Disordered" evidence="12">
    <location>
        <begin position="162"/>
        <end position="182"/>
    </location>
</feature>
<feature type="compositionally biased region" description="Low complexity" evidence="12">
    <location>
        <begin position="164"/>
        <end position="182"/>
    </location>
</feature>
<feature type="domain" description="Dihydroorotate dehydrogenase catalytic" evidence="13">
    <location>
        <begin position="310"/>
        <end position="395"/>
    </location>
</feature>
<dbReference type="Proteomes" id="UP000012174">
    <property type="component" value="Unassembled WGS sequence"/>
</dbReference>
<name>M7T6V5_EUTLA</name>
<organism evidence="14 15">
    <name type="scientific">Eutypa lata (strain UCR-EL1)</name>
    <name type="common">Grapevine dieback disease fungus</name>
    <name type="synonym">Eutypa armeniacae</name>
    <dbReference type="NCBI Taxonomy" id="1287681"/>
    <lineage>
        <taxon>Eukaryota</taxon>
        <taxon>Fungi</taxon>
        <taxon>Dikarya</taxon>
        <taxon>Ascomycota</taxon>
        <taxon>Pezizomycotina</taxon>
        <taxon>Sordariomycetes</taxon>
        <taxon>Xylariomycetidae</taxon>
        <taxon>Xylariales</taxon>
        <taxon>Diatrypaceae</taxon>
        <taxon>Eutypa</taxon>
    </lineage>
</organism>
<dbReference type="SUPFAM" id="SSF51395">
    <property type="entry name" value="FMN-linked oxidoreductases"/>
    <property type="match status" value="1"/>
</dbReference>
<proteinExistence type="inferred from homology"/>
<dbReference type="PANTHER" id="PTHR48109">
    <property type="entry name" value="DIHYDROOROTATE DEHYDROGENASE (QUINONE), MITOCHONDRIAL-RELATED"/>
    <property type="match status" value="1"/>
</dbReference>
<keyword evidence="10 11" id="KW-0560">Oxidoreductase</keyword>
<accession>M7T6V5</accession>
<dbReference type="InterPro" id="IPR005720">
    <property type="entry name" value="Dihydroorotate_DH_cat"/>
</dbReference>
<comment type="cofactor">
    <cofactor evidence="1 11">
        <name>FMN</name>
        <dbReference type="ChEBI" id="CHEBI:58210"/>
    </cofactor>
</comment>
<evidence type="ECO:0000256" key="7">
    <source>
        <dbReference type="ARBA" id="ARBA00022630"/>
    </source>
</evidence>
<dbReference type="InterPro" id="IPR013785">
    <property type="entry name" value="Aldolase_TIM"/>
</dbReference>
<evidence type="ECO:0000256" key="9">
    <source>
        <dbReference type="ARBA" id="ARBA00022975"/>
    </source>
</evidence>
<dbReference type="PANTHER" id="PTHR48109:SF1">
    <property type="entry name" value="DIHYDROOROTATE DEHYDROGENASE (FUMARATE)"/>
    <property type="match status" value="1"/>
</dbReference>
<evidence type="ECO:0000256" key="10">
    <source>
        <dbReference type="ARBA" id="ARBA00023002"/>
    </source>
</evidence>
<dbReference type="Gene3D" id="3.20.20.70">
    <property type="entry name" value="Aldolase class I"/>
    <property type="match status" value="1"/>
</dbReference>
<sequence length="400" mass="41409">MDGSPPPPLRIFPPLLNSANPWATTQEDLKTLFECSSTGAVTTRTSLLGGFPHDPAVHQYTFFDPSRHDFPTAAAADGEAATGTETETVIKTSHNYNASLNTLGYSPVPLDEYLGYISAILSSSSSSPPTQRKKYFIVSVTGTPDEVAECYRRVARLQAQLDATSSGSSSGGKTDTTTTTSSTRLAVEVNLSCPNIPDHPPPAYSGEALAPYLAALRDASAATVRGGDAVVLIPWGLKTPPYTYAAQFETLVHALRIAAGSGSGSESEAVEGGGKGRGYSPVSFLTATNTLGSCLVLDDTNNTPTPKLTGSSSSSTGIGGLAGAPLHPLALGNVATLRRLLDAHDETRHVQIVGVGGVEDVAGYRRMRAVGAVAVGVGTALGRCGVKVFEEIEGGVGGDW</sequence>
<dbReference type="GO" id="GO:0005737">
    <property type="term" value="C:cytoplasm"/>
    <property type="evidence" value="ECO:0007669"/>
    <property type="project" value="UniProtKB-SubCell"/>
</dbReference>
<dbReference type="OrthoDB" id="14784at2759"/>
<keyword evidence="6 11" id="KW-0963">Cytoplasm</keyword>